<name>A0A3T1D5Y9_9BACL</name>
<organism evidence="1 2">
    <name type="scientific">Cohnella abietis</name>
    <dbReference type="NCBI Taxonomy" id="2507935"/>
    <lineage>
        <taxon>Bacteria</taxon>
        <taxon>Bacillati</taxon>
        <taxon>Bacillota</taxon>
        <taxon>Bacilli</taxon>
        <taxon>Bacillales</taxon>
        <taxon>Paenibacillaceae</taxon>
        <taxon>Cohnella</taxon>
    </lineage>
</organism>
<dbReference type="EMBL" id="AP019400">
    <property type="protein sequence ID" value="BBI33520.1"/>
    <property type="molecule type" value="Genomic_DNA"/>
</dbReference>
<protein>
    <submittedName>
        <fullName evidence="1">Uncharacterized protein</fullName>
    </submittedName>
</protein>
<evidence type="ECO:0000313" key="1">
    <source>
        <dbReference type="EMBL" id="BBI33520.1"/>
    </source>
</evidence>
<sequence length="49" mass="5846">MFFADVLLNRFKINCGDAYHTKPNPVQININGMSFRFLYEITQENYRSQ</sequence>
<dbReference type="Proteomes" id="UP000289856">
    <property type="component" value="Chromosome"/>
</dbReference>
<evidence type="ECO:0000313" key="2">
    <source>
        <dbReference type="Proteomes" id="UP000289856"/>
    </source>
</evidence>
<reference evidence="1 2" key="1">
    <citation type="submission" date="2019-01" db="EMBL/GenBank/DDBJ databases">
        <title>Complete genome sequence of Cohnella hallensis HS21 isolated from Korean fir (Abies koreana) rhizospheric soil.</title>
        <authorList>
            <person name="Jiang L."/>
            <person name="Kang S.W."/>
            <person name="Kim S."/>
            <person name="Jung J."/>
            <person name="Kim C.Y."/>
            <person name="Kim D.H."/>
            <person name="Kim S.W."/>
            <person name="Lee J."/>
        </authorList>
    </citation>
    <scope>NUCLEOTIDE SEQUENCE [LARGE SCALE GENOMIC DNA]</scope>
    <source>
        <strain evidence="1 2">HS21</strain>
    </source>
</reference>
<keyword evidence="2" id="KW-1185">Reference proteome</keyword>
<dbReference type="AlphaFoldDB" id="A0A3T1D5Y9"/>
<proteinExistence type="predicted"/>
<dbReference type="KEGG" id="cohn:KCTCHS21_29190"/>
<gene>
    <name evidence="1" type="ORF">KCTCHS21_29190</name>
</gene>
<accession>A0A3T1D5Y9</accession>